<evidence type="ECO:0000313" key="2">
    <source>
        <dbReference type="EMBL" id="KAF2768050.1"/>
    </source>
</evidence>
<feature type="transmembrane region" description="Helical" evidence="1">
    <location>
        <begin position="21"/>
        <end position="37"/>
    </location>
</feature>
<feature type="transmembrane region" description="Helical" evidence="1">
    <location>
        <begin position="49"/>
        <end position="74"/>
    </location>
</feature>
<keyword evidence="1" id="KW-0472">Membrane</keyword>
<sequence>MVSTNFNHDETRHLPGRRLPLLLSALPALSILTEIPLRDEKPDVSDLLLLAFCGFAALTLLSVDFALVVAVALFEAAAVNQSALLFEPCLQTWVVMEAWAVANGCGGDAGEEGRDAWRVHFGMSV</sequence>
<reference evidence="2" key="1">
    <citation type="journal article" date="2020" name="Stud. Mycol.">
        <title>101 Dothideomycetes genomes: a test case for predicting lifestyles and emergence of pathogens.</title>
        <authorList>
            <person name="Haridas S."/>
            <person name="Albert R."/>
            <person name="Binder M."/>
            <person name="Bloem J."/>
            <person name="Labutti K."/>
            <person name="Salamov A."/>
            <person name="Andreopoulos B."/>
            <person name="Baker S."/>
            <person name="Barry K."/>
            <person name="Bills G."/>
            <person name="Bluhm B."/>
            <person name="Cannon C."/>
            <person name="Castanera R."/>
            <person name="Culley D."/>
            <person name="Daum C."/>
            <person name="Ezra D."/>
            <person name="Gonzalez J."/>
            <person name="Henrissat B."/>
            <person name="Kuo A."/>
            <person name="Liang C."/>
            <person name="Lipzen A."/>
            <person name="Lutzoni F."/>
            <person name="Magnuson J."/>
            <person name="Mondo S."/>
            <person name="Nolan M."/>
            <person name="Ohm R."/>
            <person name="Pangilinan J."/>
            <person name="Park H.-J."/>
            <person name="Ramirez L."/>
            <person name="Alfaro M."/>
            <person name="Sun H."/>
            <person name="Tritt A."/>
            <person name="Yoshinaga Y."/>
            <person name="Zwiers L.-H."/>
            <person name="Turgeon B."/>
            <person name="Goodwin S."/>
            <person name="Spatafora J."/>
            <person name="Crous P."/>
            <person name="Grigoriev I."/>
        </authorList>
    </citation>
    <scope>NUCLEOTIDE SEQUENCE</scope>
    <source>
        <strain evidence="2">CBS 116005</strain>
    </source>
</reference>
<protein>
    <submittedName>
        <fullName evidence="2">Uncharacterized protein</fullName>
    </submittedName>
</protein>
<dbReference type="EMBL" id="ML995848">
    <property type="protein sequence ID" value="KAF2768050.1"/>
    <property type="molecule type" value="Genomic_DNA"/>
</dbReference>
<keyword evidence="1" id="KW-1133">Transmembrane helix</keyword>
<dbReference type="AlphaFoldDB" id="A0A6G1L601"/>
<proteinExistence type="predicted"/>
<name>A0A6G1L601_9PEZI</name>
<evidence type="ECO:0000256" key="1">
    <source>
        <dbReference type="SAM" id="Phobius"/>
    </source>
</evidence>
<organism evidence="2 3">
    <name type="scientific">Teratosphaeria nubilosa</name>
    <dbReference type="NCBI Taxonomy" id="161662"/>
    <lineage>
        <taxon>Eukaryota</taxon>
        <taxon>Fungi</taxon>
        <taxon>Dikarya</taxon>
        <taxon>Ascomycota</taxon>
        <taxon>Pezizomycotina</taxon>
        <taxon>Dothideomycetes</taxon>
        <taxon>Dothideomycetidae</taxon>
        <taxon>Mycosphaerellales</taxon>
        <taxon>Teratosphaeriaceae</taxon>
        <taxon>Teratosphaeria</taxon>
    </lineage>
</organism>
<dbReference type="Proteomes" id="UP000799436">
    <property type="component" value="Unassembled WGS sequence"/>
</dbReference>
<accession>A0A6G1L601</accession>
<keyword evidence="1" id="KW-0812">Transmembrane</keyword>
<keyword evidence="3" id="KW-1185">Reference proteome</keyword>
<evidence type="ECO:0000313" key="3">
    <source>
        <dbReference type="Proteomes" id="UP000799436"/>
    </source>
</evidence>
<gene>
    <name evidence="2" type="ORF">EJ03DRAFT_135714</name>
</gene>